<dbReference type="Gene3D" id="3.40.50.300">
    <property type="entry name" value="P-loop containing nucleotide triphosphate hydrolases"/>
    <property type="match status" value="1"/>
</dbReference>
<sequence length="233" mass="25064">MIRLSHIEKSYCLGSEAVQALSDISLHVRPGEFVSIVGPSGSGKSTLMNILGLLDIPDSGAYYLDGQEVSTLSDNGLAALRNQKIGFVFQNFNLLSKLSALENVKLPLSLRGIRQKEMTAAAHDYLQRVGLGGRERHIPSQLSGGQQQRVAIARALIGQPEIILADEPTGALDSKTSIEIMSLFQRLNQQGQTIVLITHNLGLARETGRVLQIFDGRLCEDTSGGAPCGCPQS</sequence>
<organism evidence="4">
    <name type="scientific">Eubacterium limosum</name>
    <dbReference type="NCBI Taxonomy" id="1736"/>
    <lineage>
        <taxon>Bacteria</taxon>
        <taxon>Bacillati</taxon>
        <taxon>Bacillota</taxon>
        <taxon>Clostridia</taxon>
        <taxon>Eubacteriales</taxon>
        <taxon>Eubacteriaceae</taxon>
        <taxon>Eubacterium</taxon>
    </lineage>
</organism>
<evidence type="ECO:0000313" key="4">
    <source>
        <dbReference type="EMBL" id="VYU40335.1"/>
    </source>
</evidence>
<dbReference type="EC" id="3.6.3.-" evidence="4"/>
<proteinExistence type="predicted"/>
<dbReference type="GO" id="GO:0022857">
    <property type="term" value="F:transmembrane transporter activity"/>
    <property type="evidence" value="ECO:0007669"/>
    <property type="project" value="TreeGrafter"/>
</dbReference>
<dbReference type="GO" id="GO:0005524">
    <property type="term" value="F:ATP binding"/>
    <property type="evidence" value="ECO:0007669"/>
    <property type="project" value="UniProtKB-KW"/>
</dbReference>
<dbReference type="AlphaFoldDB" id="A0A6N3EJP2"/>
<keyword evidence="2" id="KW-0547">Nucleotide-binding</keyword>
<dbReference type="GO" id="GO:0016887">
    <property type="term" value="F:ATP hydrolysis activity"/>
    <property type="evidence" value="ECO:0007669"/>
    <property type="project" value="InterPro"/>
</dbReference>
<dbReference type="InterPro" id="IPR003593">
    <property type="entry name" value="AAA+_ATPase"/>
</dbReference>
<evidence type="ECO:0000256" key="3">
    <source>
        <dbReference type="ARBA" id="ARBA00022840"/>
    </source>
</evidence>
<dbReference type="SMART" id="SM00382">
    <property type="entry name" value="AAA"/>
    <property type="match status" value="1"/>
</dbReference>
<keyword evidence="4" id="KW-0378">Hydrolase</keyword>
<dbReference type="PROSITE" id="PS00211">
    <property type="entry name" value="ABC_TRANSPORTER_1"/>
    <property type="match status" value="1"/>
</dbReference>
<dbReference type="InterPro" id="IPR017871">
    <property type="entry name" value="ABC_transporter-like_CS"/>
</dbReference>
<dbReference type="Pfam" id="PF00005">
    <property type="entry name" value="ABC_tran"/>
    <property type="match status" value="1"/>
</dbReference>
<dbReference type="CDD" id="cd03255">
    <property type="entry name" value="ABC_MJ0796_LolCDE_FtsE"/>
    <property type="match status" value="1"/>
</dbReference>
<name>A0A6N3EJP2_EUBLI</name>
<dbReference type="InterPro" id="IPR015854">
    <property type="entry name" value="ABC_transpr_LolD-like"/>
</dbReference>
<dbReference type="GO" id="GO:0098796">
    <property type="term" value="C:membrane protein complex"/>
    <property type="evidence" value="ECO:0007669"/>
    <property type="project" value="UniProtKB-ARBA"/>
</dbReference>
<gene>
    <name evidence="4" type="primary">macB_3</name>
    <name evidence="4" type="ORF">ELLFYP34_03491</name>
</gene>
<keyword evidence="1" id="KW-0813">Transport</keyword>
<keyword evidence="3 4" id="KW-0067">ATP-binding</keyword>
<dbReference type="EMBL" id="CACRTR010000011">
    <property type="protein sequence ID" value="VYU40335.1"/>
    <property type="molecule type" value="Genomic_DNA"/>
</dbReference>
<dbReference type="InterPro" id="IPR027417">
    <property type="entry name" value="P-loop_NTPase"/>
</dbReference>
<dbReference type="SUPFAM" id="SSF52540">
    <property type="entry name" value="P-loop containing nucleoside triphosphate hydrolases"/>
    <property type="match status" value="1"/>
</dbReference>
<dbReference type="PANTHER" id="PTHR24220:SF86">
    <property type="entry name" value="ABC TRANSPORTER ABCH.1"/>
    <property type="match status" value="1"/>
</dbReference>
<evidence type="ECO:0000256" key="1">
    <source>
        <dbReference type="ARBA" id="ARBA00022448"/>
    </source>
</evidence>
<dbReference type="FunFam" id="3.40.50.300:FF:000032">
    <property type="entry name" value="Export ABC transporter ATP-binding protein"/>
    <property type="match status" value="1"/>
</dbReference>
<dbReference type="PROSITE" id="PS50893">
    <property type="entry name" value="ABC_TRANSPORTER_2"/>
    <property type="match status" value="1"/>
</dbReference>
<protein>
    <submittedName>
        <fullName evidence="4">Macrolide export ATP-binding/permease protein MacB</fullName>
        <ecNumber evidence="4">3.6.3.-</ecNumber>
    </submittedName>
</protein>
<evidence type="ECO:0000256" key="2">
    <source>
        <dbReference type="ARBA" id="ARBA00022741"/>
    </source>
</evidence>
<dbReference type="InterPro" id="IPR017911">
    <property type="entry name" value="MacB-like_ATP-bd"/>
</dbReference>
<dbReference type="GO" id="GO:0005886">
    <property type="term" value="C:plasma membrane"/>
    <property type="evidence" value="ECO:0007669"/>
    <property type="project" value="TreeGrafter"/>
</dbReference>
<dbReference type="InterPro" id="IPR003439">
    <property type="entry name" value="ABC_transporter-like_ATP-bd"/>
</dbReference>
<accession>A0A6N3EJP2</accession>
<reference evidence="4" key="1">
    <citation type="submission" date="2019-11" db="EMBL/GenBank/DDBJ databases">
        <authorList>
            <person name="Feng L."/>
        </authorList>
    </citation>
    <scope>NUCLEOTIDE SEQUENCE</scope>
    <source>
        <strain evidence="4">ElimosumLFYP34</strain>
    </source>
</reference>
<dbReference type="PANTHER" id="PTHR24220">
    <property type="entry name" value="IMPORT ATP-BINDING PROTEIN"/>
    <property type="match status" value="1"/>
</dbReference>